<dbReference type="InterPro" id="IPR053245">
    <property type="entry name" value="MitoProcess-Associated"/>
</dbReference>
<organism evidence="2">
    <name type="scientific">Phaffia rhodozyma</name>
    <name type="common">Yeast</name>
    <name type="synonym">Xanthophyllomyces dendrorhous</name>
    <dbReference type="NCBI Taxonomy" id="264483"/>
    <lineage>
        <taxon>Eukaryota</taxon>
        <taxon>Fungi</taxon>
        <taxon>Dikarya</taxon>
        <taxon>Basidiomycota</taxon>
        <taxon>Agaricomycotina</taxon>
        <taxon>Tremellomycetes</taxon>
        <taxon>Cystofilobasidiales</taxon>
        <taxon>Mrakiaceae</taxon>
        <taxon>Phaffia</taxon>
    </lineage>
</organism>
<dbReference type="InterPro" id="IPR000408">
    <property type="entry name" value="Reg_chr_condens"/>
</dbReference>
<dbReference type="GO" id="GO:0034551">
    <property type="term" value="P:mitochondrial respiratory chain complex III assembly"/>
    <property type="evidence" value="ECO:0007669"/>
    <property type="project" value="TreeGrafter"/>
</dbReference>
<dbReference type="EMBL" id="LN483249">
    <property type="protein sequence ID" value="CDZ97626.1"/>
    <property type="molecule type" value="Genomic_DNA"/>
</dbReference>
<feature type="repeat" description="RCC1" evidence="1">
    <location>
        <begin position="423"/>
        <end position="488"/>
    </location>
</feature>
<evidence type="ECO:0000256" key="1">
    <source>
        <dbReference type="PROSITE-ProRule" id="PRU00235"/>
    </source>
</evidence>
<sequence length="681" mass="73649">MLKRTSHLRPASRRLISSVPSSSVGPGRIGVTLLVSTLGVTAAGLAYFASADRKVYAEPLVAELDPSVVSEKKKTKRISSSSGKTTVREKGELDVFFWGSNSNNVLGQGVSSTLPIKYPRLVAALSGPGVAFRDLTMEETYGAVVDAAGDLYMWGKKISDGEIEKVQSTSGGLKRCLVGLNITHLAAAKSKLYALSSSGTVYCLPTGSELQQASDRPLTKRSFWARLDFLHLFTTFIPDQPVDYVSLDYSTPEGLFLNKREKVTQIDAGKHHLLALTNQGRVFGHAISELANSNHQLVDMDSIVLPSPTTSSLSAETRAIFNLTPLDLPDYSDRAIRQRAQLSRTADPFILKNLPQDPRIQDLSAVPTADTARVKEEILTRRGLKPEEDIRWSTTLYEIPVLNGIKVDQVAAGERTSFIRSRGRVLGWGANEYGQIGLGSRYTTDNITSPTEVIFTRLLGYNTSSGINCTNVTIAANTTYFTISRVTSPDNKEYIDLLAAGHGVRGELGNGQWNQVSGGCVKVKGVSGLIEYSELENKQVPLSIHNVSTSKSGHTAVSLNTSPLADKDGGFAYGRDVMIWGYNASYQLGTGKRSNLAIPQHISPLPSNVSSSPFSLGSKESLISSGTASPMPHSRLQLGERVIPSGELRDLQGRKVGGGKKMVEQVVHAGYESSAVYWKLV</sequence>
<dbReference type="AlphaFoldDB" id="A0A0F7SFM5"/>
<dbReference type="PANTHER" id="PTHR47563">
    <property type="entry name" value="PROTEIN FMP25, MITOCHONDRIAL"/>
    <property type="match status" value="1"/>
</dbReference>
<evidence type="ECO:0000313" key="2">
    <source>
        <dbReference type="EMBL" id="CDZ97626.1"/>
    </source>
</evidence>
<protein>
    <submittedName>
        <fullName evidence="2">FOG: RCC1 domain</fullName>
    </submittedName>
</protein>
<dbReference type="PANTHER" id="PTHR47563:SF1">
    <property type="entry name" value="PROTEIN FMP25, MITOCHONDRIAL"/>
    <property type="match status" value="1"/>
</dbReference>
<dbReference type="InterPro" id="IPR009091">
    <property type="entry name" value="RCC1/BLIP-II"/>
</dbReference>
<proteinExistence type="predicted"/>
<dbReference type="Gene3D" id="2.130.10.30">
    <property type="entry name" value="Regulator of chromosome condensation 1/beta-lactamase-inhibitor protein II"/>
    <property type="match status" value="2"/>
</dbReference>
<accession>A0A0F7SFM5</accession>
<dbReference type="Pfam" id="PF00415">
    <property type="entry name" value="RCC1"/>
    <property type="match status" value="1"/>
</dbReference>
<dbReference type="SUPFAM" id="SSF50985">
    <property type="entry name" value="RCC1/BLIP-II"/>
    <property type="match status" value="1"/>
</dbReference>
<dbReference type="GO" id="GO:0005743">
    <property type="term" value="C:mitochondrial inner membrane"/>
    <property type="evidence" value="ECO:0007669"/>
    <property type="project" value="TreeGrafter"/>
</dbReference>
<dbReference type="PROSITE" id="PS50012">
    <property type="entry name" value="RCC1_3"/>
    <property type="match status" value="1"/>
</dbReference>
<reference evidence="2" key="1">
    <citation type="submission" date="2014-08" db="EMBL/GenBank/DDBJ databases">
        <authorList>
            <person name="Sharma Rahul"/>
            <person name="Thines Marco"/>
        </authorList>
    </citation>
    <scope>NUCLEOTIDE SEQUENCE</scope>
</reference>
<name>A0A0F7SFM5_PHARH</name>